<dbReference type="InterPro" id="IPR017972">
    <property type="entry name" value="Cyt_P450_CS"/>
</dbReference>
<evidence type="ECO:0000256" key="2">
    <source>
        <dbReference type="ARBA" id="ARBA00004167"/>
    </source>
</evidence>
<evidence type="ECO:0000313" key="15">
    <source>
        <dbReference type="EMBL" id="KAG7640557.1"/>
    </source>
</evidence>
<feature type="transmembrane region" description="Helical" evidence="14">
    <location>
        <begin position="12"/>
        <end position="30"/>
    </location>
</feature>
<evidence type="ECO:0000256" key="4">
    <source>
        <dbReference type="ARBA" id="ARBA00022617"/>
    </source>
</evidence>
<name>A0A8T2FX00_ARASU</name>
<evidence type="ECO:0000313" key="16">
    <source>
        <dbReference type="Proteomes" id="UP000694251"/>
    </source>
</evidence>
<keyword evidence="6 12" id="KW-0479">Metal-binding</keyword>
<dbReference type="GO" id="GO:0020037">
    <property type="term" value="F:heme binding"/>
    <property type="evidence" value="ECO:0007669"/>
    <property type="project" value="InterPro"/>
</dbReference>
<evidence type="ECO:0000256" key="3">
    <source>
        <dbReference type="ARBA" id="ARBA00010617"/>
    </source>
</evidence>
<keyword evidence="16" id="KW-1185">Reference proteome</keyword>
<keyword evidence="9 12" id="KW-0408">Iron</keyword>
<feature type="compositionally biased region" description="Basic and acidic residues" evidence="13">
    <location>
        <begin position="594"/>
        <end position="613"/>
    </location>
</feature>
<keyword evidence="8 12" id="KW-0560">Oxidoreductase</keyword>
<dbReference type="EMBL" id="JAEFBJ010000002">
    <property type="protein sequence ID" value="KAG7640557.1"/>
    <property type="molecule type" value="Genomic_DNA"/>
</dbReference>
<dbReference type="AlphaFoldDB" id="A0A8T2FX00"/>
<keyword evidence="5 14" id="KW-0812">Transmembrane</keyword>
<organism evidence="15 16">
    <name type="scientific">Arabidopsis suecica</name>
    <name type="common">Swedish thale-cress</name>
    <name type="synonym">Cardaminopsis suecica</name>
    <dbReference type="NCBI Taxonomy" id="45249"/>
    <lineage>
        <taxon>Eukaryota</taxon>
        <taxon>Viridiplantae</taxon>
        <taxon>Streptophyta</taxon>
        <taxon>Embryophyta</taxon>
        <taxon>Tracheophyta</taxon>
        <taxon>Spermatophyta</taxon>
        <taxon>Magnoliopsida</taxon>
        <taxon>eudicotyledons</taxon>
        <taxon>Gunneridae</taxon>
        <taxon>Pentapetalae</taxon>
        <taxon>rosids</taxon>
        <taxon>malvids</taxon>
        <taxon>Brassicales</taxon>
        <taxon>Brassicaceae</taxon>
        <taxon>Camelineae</taxon>
        <taxon>Arabidopsis</taxon>
    </lineage>
</organism>
<evidence type="ECO:0000256" key="7">
    <source>
        <dbReference type="ARBA" id="ARBA00022989"/>
    </source>
</evidence>
<proteinExistence type="inferred from homology"/>
<accession>A0A8T2FX00</accession>
<evidence type="ECO:0000256" key="13">
    <source>
        <dbReference type="SAM" id="MobiDB-lite"/>
    </source>
</evidence>
<dbReference type="GO" id="GO:0016020">
    <property type="term" value="C:membrane"/>
    <property type="evidence" value="ECO:0007669"/>
    <property type="project" value="UniProtKB-SubCell"/>
</dbReference>
<evidence type="ECO:0000256" key="11">
    <source>
        <dbReference type="ARBA" id="ARBA00023136"/>
    </source>
</evidence>
<dbReference type="Pfam" id="PF00067">
    <property type="entry name" value="p450"/>
    <property type="match status" value="1"/>
</dbReference>
<comment type="caution">
    <text evidence="15">The sequence shown here is derived from an EMBL/GenBank/DDBJ whole genome shotgun (WGS) entry which is preliminary data.</text>
</comment>
<comment type="cofactor">
    <cofactor evidence="1">
        <name>heme</name>
        <dbReference type="ChEBI" id="CHEBI:30413"/>
    </cofactor>
</comment>
<reference evidence="15 16" key="1">
    <citation type="submission" date="2020-12" db="EMBL/GenBank/DDBJ databases">
        <title>Concerted genomic and epigenomic changes stabilize Arabidopsis allopolyploids.</title>
        <authorList>
            <person name="Chen Z."/>
        </authorList>
    </citation>
    <scope>NUCLEOTIDE SEQUENCE [LARGE SCALE GENOMIC DNA]</scope>
    <source>
        <strain evidence="15">As9502</strain>
        <tissue evidence="15">Leaf</tissue>
    </source>
</reference>
<comment type="subcellular location">
    <subcellularLocation>
        <location evidence="2">Membrane</location>
        <topology evidence="2">Single-pass membrane protein</topology>
    </subcellularLocation>
</comment>
<dbReference type="Proteomes" id="UP000694251">
    <property type="component" value="Chromosome 2"/>
</dbReference>
<dbReference type="OrthoDB" id="1470350at2759"/>
<protein>
    <submittedName>
        <fullName evidence="15">Cytochrome P450 superfamily</fullName>
    </submittedName>
</protein>
<keyword evidence="4 12" id="KW-0349">Heme</keyword>
<dbReference type="InterPro" id="IPR001128">
    <property type="entry name" value="Cyt_P450"/>
</dbReference>
<keyword evidence="10 12" id="KW-0503">Monooxygenase</keyword>
<evidence type="ECO:0000256" key="9">
    <source>
        <dbReference type="ARBA" id="ARBA00023004"/>
    </source>
</evidence>
<dbReference type="FunFam" id="1.10.630.10:FF:000019">
    <property type="entry name" value="Cytochrome P450 family protein"/>
    <property type="match status" value="1"/>
</dbReference>
<feature type="region of interest" description="Disordered" evidence="13">
    <location>
        <begin position="518"/>
        <end position="552"/>
    </location>
</feature>
<feature type="region of interest" description="Disordered" evidence="13">
    <location>
        <begin position="413"/>
        <end position="439"/>
    </location>
</feature>
<dbReference type="CDD" id="cd20655">
    <property type="entry name" value="CYP93"/>
    <property type="match status" value="1"/>
</dbReference>
<evidence type="ECO:0000256" key="6">
    <source>
        <dbReference type="ARBA" id="ARBA00022723"/>
    </source>
</evidence>
<dbReference type="GO" id="GO:0016709">
    <property type="term" value="F:oxidoreductase activity, acting on paired donors, with incorporation or reduction of molecular oxygen, NAD(P)H as one donor, and incorporation of one atom of oxygen"/>
    <property type="evidence" value="ECO:0007669"/>
    <property type="project" value="TreeGrafter"/>
</dbReference>
<evidence type="ECO:0000256" key="1">
    <source>
        <dbReference type="ARBA" id="ARBA00001971"/>
    </source>
</evidence>
<comment type="similarity">
    <text evidence="3 12">Belongs to the cytochrome P450 family.</text>
</comment>
<evidence type="ECO:0000256" key="10">
    <source>
        <dbReference type="ARBA" id="ARBA00023033"/>
    </source>
</evidence>
<evidence type="ECO:0000256" key="12">
    <source>
        <dbReference type="RuleBase" id="RU000461"/>
    </source>
</evidence>
<dbReference type="InterPro" id="IPR051103">
    <property type="entry name" value="Plant_metabolite_P450s"/>
</dbReference>
<evidence type="ECO:0000256" key="8">
    <source>
        <dbReference type="ARBA" id="ARBA00023002"/>
    </source>
</evidence>
<dbReference type="PANTHER" id="PTHR24298:SF630">
    <property type="entry name" value="CYTOCHROME P450 705A1-RELATED"/>
    <property type="match status" value="1"/>
</dbReference>
<keyword evidence="11 14" id="KW-0472">Membrane</keyword>
<evidence type="ECO:0000256" key="5">
    <source>
        <dbReference type="ARBA" id="ARBA00022692"/>
    </source>
</evidence>
<gene>
    <name evidence="15" type="ORF">ISN44_As02g004060</name>
</gene>
<dbReference type="GO" id="GO:0005506">
    <property type="term" value="F:iron ion binding"/>
    <property type="evidence" value="ECO:0007669"/>
    <property type="project" value="InterPro"/>
</dbReference>
<evidence type="ECO:0000256" key="14">
    <source>
        <dbReference type="SAM" id="Phobius"/>
    </source>
</evidence>
<keyword evidence="7 14" id="KW-1133">Transmembrane helix</keyword>
<dbReference type="PANTHER" id="PTHR24298">
    <property type="entry name" value="FLAVONOID 3'-MONOOXYGENASE-RELATED"/>
    <property type="match status" value="1"/>
</dbReference>
<dbReference type="PROSITE" id="PS00086">
    <property type="entry name" value="CYTOCHROME_P450"/>
    <property type="match status" value="1"/>
</dbReference>
<sequence length="637" mass="71607">MAAILSVDFQNCFIFIVLCLFSLFCYSLFFKKPKHPRGCDLPPSPPSLPIIGHLHLLFSPLTHKSLQKLSSKYGPLLHLRIFNVPIILVSSASVAYEIFRAHDVNVSSRGVAAIDESLLFGSSGIITAPYGDYWKFMKKLIATKLLRPQSLESSRGIRGEELTRFYNSLLDKARMTESVEISNEAMKLVNNTLCRMSMGRSFSEENGEAEKIRGLVGESYALTKKMFLASLLRKPLKKLRISLFEEEIMGVSDRLDELLERILVEHEEKLHEEHQGTDMMDVLLAASGDVTAEYKITRNHIKSFFVEIFIGATDTSVQTTQWTMAEILNNPEVLERLRKDIDSVVGKTRLIQETDLPNLPYLQAVVKEGLRLHPPGPLLVRTFQERCKIKGFYIPEKTTLVINAYAVMRDPDSWEDPDEFRPERFLSSSNGQEDEKEKPFKYLPFGGGRRRCPGGNLAYIFVGTAIGVMVQCFDWKIKGDKVNMEETFEGMNLSMGVNNNEVAHVVDDEVDVLVVPVWGEGEGSNNPTPPPPVNQSSSSDISSHKPISQAPISSSSVLDLNVPAGEHHQSSLPSLSVKSLSEDSTTLSVLHAHTRYETGESSKRKKGKEIDHTRNKKKQQFRKEYGVRFYPVSDKPP</sequence>
<feature type="region of interest" description="Disordered" evidence="13">
    <location>
        <begin position="591"/>
        <end position="623"/>
    </location>
</feature>